<evidence type="ECO:0000313" key="2">
    <source>
        <dbReference type="Proteomes" id="UP000749040"/>
    </source>
</evidence>
<comment type="caution">
    <text evidence="1">The sequence shown here is derived from an EMBL/GenBank/DDBJ whole genome shotgun (WGS) entry which is preliminary data.</text>
</comment>
<organism evidence="1 2">
    <name type="scientific">Actinacidiphila acididurans</name>
    <dbReference type="NCBI Taxonomy" id="2784346"/>
    <lineage>
        <taxon>Bacteria</taxon>
        <taxon>Bacillati</taxon>
        <taxon>Actinomycetota</taxon>
        <taxon>Actinomycetes</taxon>
        <taxon>Kitasatosporales</taxon>
        <taxon>Streptomycetaceae</taxon>
        <taxon>Actinacidiphila</taxon>
    </lineage>
</organism>
<keyword evidence="2" id="KW-1185">Reference proteome</keyword>
<dbReference type="Proteomes" id="UP000749040">
    <property type="component" value="Unassembled WGS sequence"/>
</dbReference>
<dbReference type="RefSeq" id="WP_205359500.1">
    <property type="nucleotide sequence ID" value="NZ_JADKYB010000013.1"/>
</dbReference>
<protein>
    <submittedName>
        <fullName evidence="1">Uncharacterized protein</fullName>
    </submittedName>
</protein>
<sequence>MSTPDEAEVAALLHRRGWRTAFTVADRVTAWGHLVAAVEGGYGDDVDEYANDLYCRNWLHEAWLLLPEHVVQFWTPRIEALDERFRAATVADDGMALGRFHRVPHPDLWWWRRHPRLLTGDLGRALRSGGAVGIDPDGAAGVDP</sequence>
<name>A0ABS2TXX7_9ACTN</name>
<proteinExistence type="predicted"/>
<reference evidence="1 2" key="1">
    <citation type="submission" date="2021-01" db="EMBL/GenBank/DDBJ databases">
        <title>Streptomyces acididurans sp. nov., isolated from a peat swamp forest soil.</title>
        <authorList>
            <person name="Chantavorakit T."/>
            <person name="Duangmal K."/>
        </authorList>
    </citation>
    <scope>NUCLEOTIDE SEQUENCE [LARGE SCALE GENOMIC DNA]</scope>
    <source>
        <strain evidence="1 2">KK5PA1</strain>
    </source>
</reference>
<dbReference type="EMBL" id="JADKYB010000013">
    <property type="protein sequence ID" value="MBM9507652.1"/>
    <property type="molecule type" value="Genomic_DNA"/>
</dbReference>
<evidence type="ECO:0000313" key="1">
    <source>
        <dbReference type="EMBL" id="MBM9507652.1"/>
    </source>
</evidence>
<gene>
    <name evidence="1" type="ORF">ITX44_24525</name>
</gene>
<accession>A0ABS2TXX7</accession>